<gene>
    <name evidence="1" type="ORF">ECRASSUSDP1_LOCUS29095</name>
</gene>
<keyword evidence="2" id="KW-1185">Reference proteome</keyword>
<evidence type="ECO:0000313" key="2">
    <source>
        <dbReference type="Proteomes" id="UP001295684"/>
    </source>
</evidence>
<comment type="caution">
    <text evidence="1">The sequence shown here is derived from an EMBL/GenBank/DDBJ whole genome shotgun (WGS) entry which is preliminary data.</text>
</comment>
<sequence>MHQKETTRFEEEILELKSTIDEITLILPTYPKLLENNGFMSRIQIANDMITLNRHYDQDDLEMSEFEKEVFTNLVKIAEGLHLPMPLNKQQKQSMEKLKQEVDKIVVKNTIENDTQTDLYLLAPFKGTKPPMKSVEGKCIQTDLPPSEKVMVDQWIEVKPKEDKPVVKLRTAVSKLASLRSSISEEDEEEKDSYRVFSKKNKDINIPSKVNFKRKMHSTSKFVRFKSIADKSLCRNSIGSSSIES</sequence>
<proteinExistence type="predicted"/>
<dbReference type="EMBL" id="CAMPGE010029971">
    <property type="protein sequence ID" value="CAI2387462.1"/>
    <property type="molecule type" value="Genomic_DNA"/>
</dbReference>
<dbReference type="AlphaFoldDB" id="A0AAD1YA97"/>
<dbReference type="Proteomes" id="UP001295684">
    <property type="component" value="Unassembled WGS sequence"/>
</dbReference>
<reference evidence="1" key="1">
    <citation type="submission" date="2023-07" db="EMBL/GenBank/DDBJ databases">
        <authorList>
            <consortium name="AG Swart"/>
            <person name="Singh M."/>
            <person name="Singh A."/>
            <person name="Seah K."/>
            <person name="Emmerich C."/>
        </authorList>
    </citation>
    <scope>NUCLEOTIDE SEQUENCE</scope>
    <source>
        <strain evidence="1">DP1</strain>
    </source>
</reference>
<accession>A0AAD1YA97</accession>
<organism evidence="1 2">
    <name type="scientific">Euplotes crassus</name>
    <dbReference type="NCBI Taxonomy" id="5936"/>
    <lineage>
        <taxon>Eukaryota</taxon>
        <taxon>Sar</taxon>
        <taxon>Alveolata</taxon>
        <taxon>Ciliophora</taxon>
        <taxon>Intramacronucleata</taxon>
        <taxon>Spirotrichea</taxon>
        <taxon>Hypotrichia</taxon>
        <taxon>Euplotida</taxon>
        <taxon>Euplotidae</taxon>
        <taxon>Moneuplotes</taxon>
    </lineage>
</organism>
<evidence type="ECO:0000313" key="1">
    <source>
        <dbReference type="EMBL" id="CAI2387462.1"/>
    </source>
</evidence>
<name>A0AAD1YA97_EUPCR</name>
<protein>
    <submittedName>
        <fullName evidence="1">Uncharacterized protein</fullName>
    </submittedName>
</protein>